<evidence type="ECO:0000313" key="1">
    <source>
        <dbReference type="EMBL" id="WAH36062.1"/>
    </source>
</evidence>
<organism evidence="1 2">
    <name type="scientific">Alicyclobacillus dauci</name>
    <dbReference type="NCBI Taxonomy" id="1475485"/>
    <lineage>
        <taxon>Bacteria</taxon>
        <taxon>Bacillati</taxon>
        <taxon>Bacillota</taxon>
        <taxon>Bacilli</taxon>
        <taxon>Bacillales</taxon>
        <taxon>Alicyclobacillaceae</taxon>
        <taxon>Alicyclobacillus</taxon>
    </lineage>
</organism>
<evidence type="ECO:0000313" key="2">
    <source>
        <dbReference type="Proteomes" id="UP001164803"/>
    </source>
</evidence>
<name>A0ABY6YZP9_9BACL</name>
<reference evidence="1" key="1">
    <citation type="submission" date="2022-08" db="EMBL/GenBank/DDBJ databases">
        <title>Alicyclobacillus dauci DSM2870, complete genome.</title>
        <authorList>
            <person name="Wang Q."/>
            <person name="Cai R."/>
            <person name="Wang Z."/>
        </authorList>
    </citation>
    <scope>NUCLEOTIDE SEQUENCE</scope>
    <source>
        <strain evidence="1">DSM 28700</strain>
    </source>
</reference>
<dbReference type="RefSeq" id="WP_268043364.1">
    <property type="nucleotide sequence ID" value="NZ_CP104064.1"/>
</dbReference>
<dbReference type="EMBL" id="CP104064">
    <property type="protein sequence ID" value="WAH36062.1"/>
    <property type="molecule type" value="Genomic_DNA"/>
</dbReference>
<accession>A0ABY6YZP9</accession>
<gene>
    <name evidence="1" type="ORF">NZD86_17660</name>
</gene>
<protein>
    <submittedName>
        <fullName evidence="1">Uncharacterized protein</fullName>
    </submittedName>
</protein>
<dbReference type="Proteomes" id="UP001164803">
    <property type="component" value="Chromosome"/>
</dbReference>
<sequence>MVGTGLIIRFLFRYLWIKFVGKEQLKQFFPSPVMYYRDELAAAVESIDRSANENEINDKISDLLVSIADNIASTLGLRKKDYRMYFVNPDSNNSNQTKISAFRVGREFEMEKKGKAQLGPTVEKDAKAIDLLLDESATEIVVPGMTGMRKTSKRNYLLLGISVEHSGIRVG</sequence>
<proteinExistence type="predicted"/>
<keyword evidence="2" id="KW-1185">Reference proteome</keyword>